<protein>
    <submittedName>
        <fullName evidence="6">Uncharacterized protein</fullName>
    </submittedName>
</protein>
<dbReference type="Gene3D" id="3.80.10.10">
    <property type="entry name" value="Ribonuclease Inhibitor"/>
    <property type="match status" value="2"/>
</dbReference>
<dbReference type="EMBL" id="SDOV01000005">
    <property type="protein sequence ID" value="KAH7640506.1"/>
    <property type="molecule type" value="Genomic_DNA"/>
</dbReference>
<dbReference type="PANTHER" id="PTHR24366">
    <property type="entry name" value="IG(IMMUNOGLOBULIN) AND LRR(LEUCINE RICH REPEAT) DOMAINS"/>
    <property type="match status" value="1"/>
</dbReference>
<feature type="signal peptide" evidence="4">
    <location>
        <begin position="1"/>
        <end position="17"/>
    </location>
</feature>
<evidence type="ECO:0000256" key="2">
    <source>
        <dbReference type="ARBA" id="ARBA00022737"/>
    </source>
</evidence>
<proteinExistence type="predicted"/>
<dbReference type="OrthoDB" id="6484475at2759"/>
<reference evidence="5" key="2">
    <citation type="submission" date="2020-06" db="EMBL/GenBank/DDBJ databases">
        <authorList>
            <person name="Ji K."/>
            <person name="Li J."/>
        </authorList>
    </citation>
    <scope>NUCLEOTIDE SEQUENCE</scope>
    <source>
        <strain evidence="5">JKM2019</strain>
        <tissue evidence="5">Whole body</tissue>
    </source>
</reference>
<gene>
    <name evidence="6" type="ORF">DERF_000099</name>
    <name evidence="5" type="ORF">HUG17_7973</name>
</gene>
<feature type="chain" id="PRO_5038276975" evidence="4">
    <location>
        <begin position="18"/>
        <end position="992"/>
    </location>
</feature>
<dbReference type="SUPFAM" id="SSF52058">
    <property type="entry name" value="L domain-like"/>
    <property type="match status" value="2"/>
</dbReference>
<evidence type="ECO:0000313" key="5">
    <source>
        <dbReference type="EMBL" id="KAH7640506.1"/>
    </source>
</evidence>
<dbReference type="PANTHER" id="PTHR24366:SF96">
    <property type="entry name" value="LEUCINE RICH REPEAT CONTAINING 53"/>
    <property type="match status" value="1"/>
</dbReference>
<dbReference type="Proteomes" id="UP000790347">
    <property type="component" value="Unassembled WGS sequence"/>
</dbReference>
<dbReference type="Proteomes" id="UP000828236">
    <property type="component" value="Unassembled WGS sequence"/>
</dbReference>
<evidence type="ECO:0000256" key="3">
    <source>
        <dbReference type="SAM" id="MobiDB-lite"/>
    </source>
</evidence>
<feature type="compositionally biased region" description="Low complexity" evidence="3">
    <location>
        <begin position="853"/>
        <end position="870"/>
    </location>
</feature>
<evidence type="ECO:0000256" key="4">
    <source>
        <dbReference type="SAM" id="SignalP"/>
    </source>
</evidence>
<feature type="region of interest" description="Disordered" evidence="3">
    <location>
        <begin position="848"/>
        <end position="870"/>
    </location>
</feature>
<reference evidence="6" key="1">
    <citation type="submission" date="2013-05" db="EMBL/GenBank/DDBJ databases">
        <authorList>
            <person name="Yim A.K.Y."/>
            <person name="Chan T.F."/>
            <person name="Ji K.M."/>
            <person name="Liu X.Y."/>
            <person name="Zhou J.W."/>
            <person name="Li R.Q."/>
            <person name="Yang K.Y."/>
            <person name="Li J."/>
            <person name="Li M."/>
            <person name="Law P.T.W."/>
            <person name="Wu Y.L."/>
            <person name="Cai Z.L."/>
            <person name="Qin H."/>
            <person name="Bao Y."/>
            <person name="Leung R.K.K."/>
            <person name="Ng P.K.S."/>
            <person name="Zou J."/>
            <person name="Zhong X.J."/>
            <person name="Ran P.X."/>
            <person name="Zhong N.S."/>
            <person name="Liu Z.G."/>
            <person name="Tsui S.K.W."/>
        </authorList>
    </citation>
    <scope>NUCLEOTIDE SEQUENCE</scope>
    <source>
        <strain evidence="6">Derf</strain>
        <tissue evidence="6">Whole organism</tissue>
    </source>
</reference>
<evidence type="ECO:0000256" key="1">
    <source>
        <dbReference type="ARBA" id="ARBA00022614"/>
    </source>
</evidence>
<dbReference type="EMBL" id="ASGP02000001">
    <property type="protein sequence ID" value="KAH9525978.1"/>
    <property type="molecule type" value="Genomic_DNA"/>
</dbReference>
<dbReference type="SMART" id="SM00369">
    <property type="entry name" value="LRR_TYP"/>
    <property type="match status" value="2"/>
</dbReference>
<comment type="caution">
    <text evidence="6">The sequence shown here is derived from an EMBL/GenBank/DDBJ whole genome shotgun (WGS) entry which is preliminary data.</text>
</comment>
<reference evidence="5" key="3">
    <citation type="journal article" date="2021" name="World Allergy Organ. J.">
        <title>Chromosome-level assembly of Dermatophagoides farinae genome and transcriptome reveals two novel allergens Der f 37 and Der f 39.</title>
        <authorList>
            <person name="Chen J."/>
            <person name="Cai Z."/>
            <person name="Fan D."/>
            <person name="Hu J."/>
            <person name="Hou Y."/>
            <person name="He Y."/>
            <person name="Zhang Z."/>
            <person name="Zhao Z."/>
            <person name="Gao P."/>
            <person name="Hu W."/>
            <person name="Sun J."/>
            <person name="Li J."/>
            <person name="Ji K."/>
        </authorList>
    </citation>
    <scope>NUCLEOTIDE SEQUENCE</scope>
    <source>
        <strain evidence="5">JKM2019</strain>
    </source>
</reference>
<dbReference type="AlphaFoldDB" id="A0A922IC42"/>
<keyword evidence="2" id="KW-0677">Repeat</keyword>
<organism evidence="6 7">
    <name type="scientific">Dermatophagoides farinae</name>
    <name type="common">American house dust mite</name>
    <dbReference type="NCBI Taxonomy" id="6954"/>
    <lineage>
        <taxon>Eukaryota</taxon>
        <taxon>Metazoa</taxon>
        <taxon>Ecdysozoa</taxon>
        <taxon>Arthropoda</taxon>
        <taxon>Chelicerata</taxon>
        <taxon>Arachnida</taxon>
        <taxon>Acari</taxon>
        <taxon>Acariformes</taxon>
        <taxon>Sarcoptiformes</taxon>
        <taxon>Astigmata</taxon>
        <taxon>Psoroptidia</taxon>
        <taxon>Analgoidea</taxon>
        <taxon>Pyroglyphidae</taxon>
        <taxon>Dermatophagoidinae</taxon>
        <taxon>Dermatophagoides</taxon>
    </lineage>
</organism>
<feature type="region of interest" description="Disordered" evidence="3">
    <location>
        <begin position="900"/>
        <end position="929"/>
    </location>
</feature>
<name>A0A922IC42_DERFA</name>
<dbReference type="Pfam" id="PF13306">
    <property type="entry name" value="LRR_5"/>
    <property type="match status" value="2"/>
</dbReference>
<dbReference type="InterPro" id="IPR026906">
    <property type="entry name" value="LRR_5"/>
</dbReference>
<dbReference type="InterPro" id="IPR003591">
    <property type="entry name" value="Leu-rich_rpt_typical-subtyp"/>
</dbReference>
<keyword evidence="1" id="KW-0433">Leucine-rich repeat</keyword>
<evidence type="ECO:0000313" key="7">
    <source>
        <dbReference type="Proteomes" id="UP000790347"/>
    </source>
</evidence>
<keyword evidence="4" id="KW-0732">Signal</keyword>
<dbReference type="InterPro" id="IPR032675">
    <property type="entry name" value="LRR_dom_sf"/>
</dbReference>
<keyword evidence="7" id="KW-1185">Reference proteome</keyword>
<accession>A0A922IC42</accession>
<evidence type="ECO:0000313" key="6">
    <source>
        <dbReference type="EMBL" id="KAH9525978.1"/>
    </source>
</evidence>
<sequence length="992" mass="111886">MLNIWLLLLLIIGSSIADPIPLTSDVKNDSERPIVSVVPSDSTQQAPIVAGQPEKQPRTAAAAAAASAAASAASIVSLANITFNPGPNSCPPSHLFAPCDCFVYEERARIIRCMGEYNIDLNSIFQRLSIYLPKPEKHFHMLYLNNTNISYLGNVLHDITFEYIYFDGASALEFIDPNAFDITGPYVKEVRAFNTKLKQKSLEDSLMGLSSLLHLTVSNVGKCPPEEVTRPCRCEYRMDNWQWVQARFTRFVCGEDSEEDLRMQYVLNANRTREQFAYSQTRRLQIYFERLSENLAKLGWQKRFDEFVIQNSAISEIPRNLFGDIIFYGVKFDNCPELTAIHPQAFQITEPFIEELTIRRTRLGNERWKLRDTFNAITSLTNLRALYLQSSGLNAIPHHAFRPLKGRFQRKLVKISINYPNVRENSIRQIGSYAFYYLSNLRSIDLSVNSIEKIYKNAFSFRWESTEMLTINLAGNNLTDNNIESGAFVELQRPVKVILGQGEFGNPGLRHLEERVFRPLLNENEKNIITLSSSEHPTNGNRLQCDCQSRWIFNEIGKVRNGLRDIMCVSNGSWECLPPCLVFGQDLLHCGSNQYFNIEDVFYSLNRNLQPEEKHFKRFMLSNLQIESIPNKSFGDITFETFELDDCPNLKYIDERAFAMTKQNLTKIVIKNTPQLPEMRFSSFQNLKELAIRFVGKYRLTDESFKSDLPTETLLRLRIDVDGLLPSSIESNALSYAYRPINVLLEHPENIGKQECKLLTLEEEIYAPFLAVNPENKIRINNCPIVCDCSIKWLFDAPKDWWMRVEAGEPNIGLQCDDSRSLYFYSDYDFRSCPKTNLLKYFIPDSESKTTSEKSTSSIISPSSSSTSDSEAISASYASSDTIAITGATTGVDKVKIDEQIPIEPKQQSTQSIAEVSESKTSDVDVVVPESKNEPVITDGEEHPSAATSGVVIKLADVSGASVPSSPAIATSDPIAAIPSAESSSSSIVKDV</sequence>
<reference evidence="6" key="4">
    <citation type="journal article" date="2022" name="Res Sq">
        <title>Comparative Genomics Reveals Insights into the Divergent Evolution of Astigmatic Mites and Household Pest Adaptations.</title>
        <authorList>
            <person name="Xiong Q."/>
            <person name="Wan A.T.-Y."/>
            <person name="Liu X.-Y."/>
            <person name="Fung C.S.-H."/>
            <person name="Xiao X."/>
            <person name="Malainual N."/>
            <person name="Hou J."/>
            <person name="Wang L."/>
            <person name="Wang M."/>
            <person name="Yang K."/>
            <person name="Cui Y."/>
            <person name="Leung E."/>
            <person name="Nong W."/>
            <person name="Shin S.-K."/>
            <person name="Au S."/>
            <person name="Jeong K.Y."/>
            <person name="Chew F.T."/>
            <person name="Hui J."/>
            <person name="Leung T.F."/>
            <person name="Tungtrongchitr A."/>
            <person name="Zhong N."/>
            <person name="Liu Z."/>
            <person name="Tsui S."/>
        </authorList>
    </citation>
    <scope>NUCLEOTIDE SEQUENCE</scope>
    <source>
        <strain evidence="6">Derf</strain>
        <tissue evidence="6">Whole organism</tissue>
    </source>
</reference>